<feature type="compositionally biased region" description="Basic and acidic residues" evidence="1">
    <location>
        <begin position="233"/>
        <end position="244"/>
    </location>
</feature>
<evidence type="ECO:0000313" key="3">
    <source>
        <dbReference type="Proteomes" id="UP001266305"/>
    </source>
</evidence>
<keyword evidence="3" id="KW-1185">Reference proteome</keyword>
<dbReference type="Proteomes" id="UP001266305">
    <property type="component" value="Unassembled WGS sequence"/>
</dbReference>
<sequence length="267" mass="29004">MPPSCIPKDLDCMQHFGGWVARTRMETLEKSDRRCQKPRRDGKVSGEMEDYSYAKYRSFSRNSEIKWPLMRISSPVLGAFDGRVQTAYLSESSFPEPRNLGNFSQRAALGHVQSLEGRSLASVPWKAGSIDDLLDDLLGDDMTLPEKPVKVASRARDTTDVSQMFPSSKARTKSFLGDGVFSPVAGLEEADAEVSGVSEADPQALLQAMKDLDGMDADILGLKMSNPVPSKKAAKDPGKGELPNHPKPVGESVASEKGAGEMAPRIC</sequence>
<feature type="region of interest" description="Disordered" evidence="1">
    <location>
        <begin position="220"/>
        <end position="267"/>
    </location>
</feature>
<accession>A0ABQ9VRT4</accession>
<dbReference type="InterPro" id="IPR033561">
    <property type="entry name" value="FBF1"/>
</dbReference>
<proteinExistence type="predicted"/>
<evidence type="ECO:0000313" key="2">
    <source>
        <dbReference type="EMBL" id="KAK2112084.1"/>
    </source>
</evidence>
<protein>
    <submittedName>
        <fullName evidence="2">Uncharacterized protein</fullName>
    </submittedName>
</protein>
<organism evidence="2 3">
    <name type="scientific">Saguinus oedipus</name>
    <name type="common">Cotton-top tamarin</name>
    <name type="synonym">Oedipomidas oedipus</name>
    <dbReference type="NCBI Taxonomy" id="9490"/>
    <lineage>
        <taxon>Eukaryota</taxon>
        <taxon>Metazoa</taxon>
        <taxon>Chordata</taxon>
        <taxon>Craniata</taxon>
        <taxon>Vertebrata</taxon>
        <taxon>Euteleostomi</taxon>
        <taxon>Mammalia</taxon>
        <taxon>Eutheria</taxon>
        <taxon>Euarchontoglires</taxon>
        <taxon>Primates</taxon>
        <taxon>Haplorrhini</taxon>
        <taxon>Platyrrhini</taxon>
        <taxon>Cebidae</taxon>
        <taxon>Callitrichinae</taxon>
        <taxon>Saguinus</taxon>
    </lineage>
</organism>
<dbReference type="EMBL" id="JASSZA010000005">
    <property type="protein sequence ID" value="KAK2112084.1"/>
    <property type="molecule type" value="Genomic_DNA"/>
</dbReference>
<name>A0ABQ9VRT4_SAGOE</name>
<dbReference type="PANTHER" id="PTHR33689:SF1">
    <property type="entry name" value="FAS-BINDING FACTOR 1"/>
    <property type="match status" value="1"/>
</dbReference>
<comment type="caution">
    <text evidence="2">The sequence shown here is derived from an EMBL/GenBank/DDBJ whole genome shotgun (WGS) entry which is preliminary data.</text>
</comment>
<dbReference type="PANTHER" id="PTHR33689">
    <property type="entry name" value="FAS-BINDING FACTOR 1"/>
    <property type="match status" value="1"/>
</dbReference>
<reference evidence="2 3" key="1">
    <citation type="submission" date="2023-05" db="EMBL/GenBank/DDBJ databases">
        <title>B98-5 Cell Line De Novo Hybrid Assembly: An Optical Mapping Approach.</title>
        <authorList>
            <person name="Kananen K."/>
            <person name="Auerbach J.A."/>
            <person name="Kautto E."/>
            <person name="Blachly J.S."/>
        </authorList>
    </citation>
    <scope>NUCLEOTIDE SEQUENCE [LARGE SCALE GENOMIC DNA]</scope>
    <source>
        <strain evidence="2">B95-8</strain>
        <tissue evidence="2">Cell line</tissue>
    </source>
</reference>
<evidence type="ECO:0000256" key="1">
    <source>
        <dbReference type="SAM" id="MobiDB-lite"/>
    </source>
</evidence>
<gene>
    <name evidence="2" type="ORF">P7K49_011831</name>
</gene>